<proteinExistence type="predicted"/>
<protein>
    <recommendedName>
        <fullName evidence="3">ClbS/DfsB family four-helix bundle protein</fullName>
    </recommendedName>
</protein>
<gene>
    <name evidence="1" type="ORF">FLA105534_03638</name>
</gene>
<dbReference type="InterPro" id="IPR012550">
    <property type="entry name" value="DUF1706"/>
</dbReference>
<dbReference type="AlphaFoldDB" id="A0A6J4GQJ5"/>
<reference evidence="1 2" key="1">
    <citation type="submission" date="2020-02" db="EMBL/GenBank/DDBJ databases">
        <authorList>
            <person name="Criscuolo A."/>
        </authorList>
    </citation>
    <scope>NUCLEOTIDE SEQUENCE [LARGE SCALE GENOMIC DNA]</scope>
    <source>
        <strain evidence="1">CIP105534</strain>
    </source>
</reference>
<dbReference type="PANTHER" id="PTHR40658">
    <property type="match status" value="1"/>
</dbReference>
<organism evidence="1 2">
    <name type="scientific">Flavobacterium bizetiae</name>
    <dbReference type="NCBI Taxonomy" id="2704140"/>
    <lineage>
        <taxon>Bacteria</taxon>
        <taxon>Pseudomonadati</taxon>
        <taxon>Bacteroidota</taxon>
        <taxon>Flavobacteriia</taxon>
        <taxon>Flavobacteriales</taxon>
        <taxon>Flavobacteriaceae</taxon>
        <taxon>Flavobacterium</taxon>
    </lineage>
</organism>
<accession>A0A6J4GQJ5</accession>
<dbReference type="Gene3D" id="1.20.120.450">
    <property type="entry name" value="dinb family like domain"/>
    <property type="match status" value="1"/>
</dbReference>
<dbReference type="Proteomes" id="UP000479938">
    <property type="component" value="Unassembled WGS sequence"/>
</dbReference>
<sequence length="185" mass="21653">MAVPVNQDELLAAIITNFNKLKKELLSIPAELTSLKELEGHSKGTLMSIDNLVAYLLGWGELVLKWNYKKEHNEAVDFPETGYKWNELGKLAQKFYKDYEDDSFEELVVKLDNTVTSILALIKSKSNYDLYEIPWYEKWTLGRMIQFNTASPYTNARGRIRKWKKERDEKNQQWWIVILNADDAD</sequence>
<dbReference type="RefSeq" id="WP_173972114.1">
    <property type="nucleotide sequence ID" value="NZ_CADCSU010000130.1"/>
</dbReference>
<dbReference type="EMBL" id="CADCSU010000130">
    <property type="protein sequence ID" value="CAA9201526.1"/>
    <property type="molecule type" value="Genomic_DNA"/>
</dbReference>
<dbReference type="Pfam" id="PF08020">
    <property type="entry name" value="DUF1706"/>
    <property type="match status" value="1"/>
</dbReference>
<evidence type="ECO:0000313" key="2">
    <source>
        <dbReference type="Proteomes" id="UP000479938"/>
    </source>
</evidence>
<dbReference type="PANTHER" id="PTHR40658:SF3">
    <property type="entry name" value="CLBS_DFSB FAMILY FOUR-HELIX BUNDLE PROTEIN"/>
    <property type="match status" value="1"/>
</dbReference>
<evidence type="ECO:0008006" key="3">
    <source>
        <dbReference type="Google" id="ProtNLM"/>
    </source>
</evidence>
<keyword evidence="2" id="KW-1185">Reference proteome</keyword>
<dbReference type="PIRSF" id="PIRSF031551">
    <property type="entry name" value="DUF1706"/>
    <property type="match status" value="1"/>
</dbReference>
<name>A0A6J4GQJ5_9FLAO</name>
<dbReference type="InterPro" id="IPR034660">
    <property type="entry name" value="DinB/YfiT-like"/>
</dbReference>
<evidence type="ECO:0000313" key="1">
    <source>
        <dbReference type="EMBL" id="CAA9201526.1"/>
    </source>
</evidence>